<reference evidence="2" key="3">
    <citation type="submission" date="2023-02" db="EMBL/GenBank/DDBJ databases">
        <title>Proposal of a novel subspecies: Alicyclobacillus hesperidum subspecies aegle.</title>
        <authorList>
            <person name="Goto K."/>
            <person name="Fujii T."/>
            <person name="Yasui K."/>
            <person name="Mochida K."/>
            <person name="Kato-Tanaka Y."/>
            <person name="Morohoshi S."/>
            <person name="An S.Y."/>
            <person name="Kasai H."/>
            <person name="Yokota A."/>
        </authorList>
    </citation>
    <scope>NUCLEOTIDE SEQUENCE</scope>
    <source>
        <strain evidence="2">DSM 12766</strain>
    </source>
</reference>
<dbReference type="RefSeq" id="WP_074691940.1">
    <property type="nucleotide sequence ID" value="NZ_BSRA01000005.1"/>
</dbReference>
<dbReference type="InterPro" id="IPR039935">
    <property type="entry name" value="YML079W-like"/>
</dbReference>
<reference evidence="4" key="2">
    <citation type="submission" date="2016-10" db="EMBL/GenBank/DDBJ databases">
        <authorList>
            <person name="Varghese N."/>
        </authorList>
    </citation>
    <scope>NUCLEOTIDE SEQUENCE [LARGE SCALE GENOMIC DNA]</scope>
    <source>
        <strain evidence="4">DSM 12489</strain>
    </source>
</reference>
<dbReference type="PANTHER" id="PTHR33387">
    <property type="entry name" value="RMLC-LIKE JELLY ROLL FOLD PROTEIN"/>
    <property type="match status" value="1"/>
</dbReference>
<dbReference type="InterPro" id="IPR011051">
    <property type="entry name" value="RmlC_Cupin_sf"/>
</dbReference>
<sequence length="172" mass="19570">MDASDWIEALQLEPHPEGGFYRETYHSPVWMEDEATLGRYGSPRRSATSIYFLLRADDVSHFHRLKSDELWYFHVGDPLVVHTIDASGKYAAHALGVRMDIGERPQLLVPKGTIFGSSPAPQKPNQHVFGYSLVSCMVTPGFDFRDFELCKRHELVTQFPQHASIIERLALL</sequence>
<protein>
    <submittedName>
        <fullName evidence="2">Cupin</fullName>
    </submittedName>
</protein>
<keyword evidence="4" id="KW-1185">Reference proteome</keyword>
<dbReference type="InterPro" id="IPR009327">
    <property type="entry name" value="Cupin_DUF985"/>
</dbReference>
<dbReference type="InterPro" id="IPR014710">
    <property type="entry name" value="RmlC-like_jellyroll"/>
</dbReference>
<reference evidence="3" key="1">
    <citation type="submission" date="2016-10" db="EMBL/GenBank/DDBJ databases">
        <authorList>
            <person name="de Groot N.N."/>
        </authorList>
    </citation>
    <scope>NUCLEOTIDE SEQUENCE [LARGE SCALE GENOMIC DNA]</scope>
    <source>
        <strain evidence="3">DSM 12489</strain>
    </source>
</reference>
<dbReference type="Proteomes" id="UP001157137">
    <property type="component" value="Unassembled WGS sequence"/>
</dbReference>
<dbReference type="Gene3D" id="2.60.120.10">
    <property type="entry name" value="Jelly Rolls"/>
    <property type="match status" value="1"/>
</dbReference>
<gene>
    <name evidence="2" type="ORF">Heshes_11030</name>
    <name evidence="3" type="ORF">SAMN04489725_103190</name>
</gene>
<dbReference type="Proteomes" id="UP000182589">
    <property type="component" value="Unassembled WGS sequence"/>
</dbReference>
<accession>A0A1H2RY01</accession>
<evidence type="ECO:0000259" key="1">
    <source>
        <dbReference type="Pfam" id="PF06172"/>
    </source>
</evidence>
<dbReference type="EMBL" id="BSRA01000005">
    <property type="protein sequence ID" value="GLV13419.1"/>
    <property type="molecule type" value="Genomic_DNA"/>
</dbReference>
<evidence type="ECO:0000313" key="4">
    <source>
        <dbReference type="Proteomes" id="UP000182589"/>
    </source>
</evidence>
<feature type="domain" description="DUF985" evidence="1">
    <location>
        <begin position="5"/>
        <end position="149"/>
    </location>
</feature>
<name>A0A1H2RY01_9BACL</name>
<dbReference type="PANTHER" id="PTHR33387:SF3">
    <property type="entry name" value="DUF985 DOMAIN-CONTAINING PROTEIN"/>
    <property type="match status" value="1"/>
</dbReference>
<dbReference type="Pfam" id="PF06172">
    <property type="entry name" value="Cupin_5"/>
    <property type="match status" value="1"/>
</dbReference>
<dbReference type="AlphaFoldDB" id="A0A1H2RY01"/>
<evidence type="ECO:0000313" key="2">
    <source>
        <dbReference type="EMBL" id="GLV13419.1"/>
    </source>
</evidence>
<evidence type="ECO:0000313" key="3">
    <source>
        <dbReference type="EMBL" id="SDW24362.1"/>
    </source>
</evidence>
<proteinExistence type="predicted"/>
<organism evidence="3 4">
    <name type="scientific">Alicyclobacillus hesperidum</name>
    <dbReference type="NCBI Taxonomy" id="89784"/>
    <lineage>
        <taxon>Bacteria</taxon>
        <taxon>Bacillati</taxon>
        <taxon>Bacillota</taxon>
        <taxon>Bacilli</taxon>
        <taxon>Bacillales</taxon>
        <taxon>Alicyclobacillaceae</taxon>
        <taxon>Alicyclobacillus</taxon>
    </lineage>
</organism>
<dbReference type="EMBL" id="FNOJ01000003">
    <property type="protein sequence ID" value="SDW24362.1"/>
    <property type="molecule type" value="Genomic_DNA"/>
</dbReference>
<dbReference type="SUPFAM" id="SSF51182">
    <property type="entry name" value="RmlC-like cupins"/>
    <property type="match status" value="1"/>
</dbReference>
<dbReference type="CDD" id="cd06121">
    <property type="entry name" value="cupin_YML079wp"/>
    <property type="match status" value="1"/>
</dbReference>